<dbReference type="RefSeq" id="WP_149669661.1">
    <property type="nucleotide sequence ID" value="NZ_VTUZ01000005.1"/>
</dbReference>
<comment type="caution">
    <text evidence="1">The sequence shown here is derived from an EMBL/GenBank/DDBJ whole genome shotgun (WGS) entry which is preliminary data.</text>
</comment>
<protein>
    <submittedName>
        <fullName evidence="1">Uncharacterized protein</fullName>
    </submittedName>
</protein>
<dbReference type="EMBL" id="VTUZ01000005">
    <property type="protein sequence ID" value="KAA1013031.1"/>
    <property type="molecule type" value="Genomic_DNA"/>
</dbReference>
<reference evidence="1 2" key="1">
    <citation type="submission" date="2019-08" db="EMBL/GenBank/DDBJ databases">
        <title>Paraburkholderia sp. DCY113.</title>
        <authorList>
            <person name="Kang J."/>
        </authorList>
    </citation>
    <scope>NUCLEOTIDE SEQUENCE [LARGE SCALE GENOMIC DNA]</scope>
    <source>
        <strain evidence="1 2">DCY113</strain>
    </source>
</reference>
<dbReference type="Proteomes" id="UP000325273">
    <property type="component" value="Unassembled WGS sequence"/>
</dbReference>
<gene>
    <name evidence="1" type="ORF">FVF58_09580</name>
</gene>
<proteinExistence type="predicted"/>
<accession>A0A5B0HD00</accession>
<evidence type="ECO:0000313" key="2">
    <source>
        <dbReference type="Proteomes" id="UP000325273"/>
    </source>
</evidence>
<evidence type="ECO:0000313" key="1">
    <source>
        <dbReference type="EMBL" id="KAA1013031.1"/>
    </source>
</evidence>
<organism evidence="1 2">
    <name type="scientific">Paraburkholderia panacisoli</name>
    <dbReference type="NCBI Taxonomy" id="2603818"/>
    <lineage>
        <taxon>Bacteria</taxon>
        <taxon>Pseudomonadati</taxon>
        <taxon>Pseudomonadota</taxon>
        <taxon>Betaproteobacteria</taxon>
        <taxon>Burkholderiales</taxon>
        <taxon>Burkholderiaceae</taxon>
        <taxon>Paraburkholderia</taxon>
    </lineage>
</organism>
<keyword evidence="2" id="KW-1185">Reference proteome</keyword>
<name>A0A5B0HD00_9BURK</name>
<dbReference type="AlphaFoldDB" id="A0A5B0HD00"/>
<sequence>MARKTKTLVIETAGRDAGKMFHITELSASEAEAWATRALFVMMNCGVEVPDDLMSAGLAGIAAIGIKSLSRVPYEMAKPLFDEMMACIAVVPDPKQPLVKRGYGGVGPMIEDDIEEVSTRLQLRKAVLELHLDFFFSPPDQN</sequence>